<sequence>MVKKLQKISNDKKKGGAQLAGTVKESAQQIWLAGLGAFSKAQEEGTKVFEALVKEGLSMQRKTQSAAEEKLSEATSRMTNMASDIGSRAAGQWDKLENIFEDRVAKSLAKLGVPSSRDLDVLNARIDALAKSMGKSVPAAGKPTAKAAAKSSAKPAAKPAAKAAAKAPAKKAAAKAPAKKAAAKPRTARAPFPKAAPRAAEAPEAASAS</sequence>
<organism evidence="2 3">
    <name type="scientific">Simplicispira hankyongi</name>
    <dbReference type="NCBI Taxonomy" id="2315688"/>
    <lineage>
        <taxon>Bacteria</taxon>
        <taxon>Pseudomonadati</taxon>
        <taxon>Pseudomonadota</taxon>
        <taxon>Betaproteobacteria</taxon>
        <taxon>Burkholderiales</taxon>
        <taxon>Comamonadaceae</taxon>
        <taxon>Simplicispira</taxon>
    </lineage>
</organism>
<feature type="compositionally biased region" description="Basic residues" evidence="1">
    <location>
        <begin position="168"/>
        <end position="187"/>
    </location>
</feature>
<protein>
    <submittedName>
        <fullName evidence="2">Poly granule associated protein</fullName>
    </submittedName>
</protein>
<dbReference type="PANTHER" id="PTHR38664:SF1">
    <property type="entry name" value="SLR0058 PROTEIN"/>
    <property type="match status" value="1"/>
</dbReference>
<dbReference type="RefSeq" id="WP_119109305.1">
    <property type="nucleotide sequence ID" value="NZ_QXJC01000003.1"/>
</dbReference>
<evidence type="ECO:0000313" key="3">
    <source>
        <dbReference type="Proteomes" id="UP000266302"/>
    </source>
</evidence>
<dbReference type="PANTHER" id="PTHR38664">
    <property type="entry name" value="SLR0058 PROTEIN"/>
    <property type="match status" value="1"/>
</dbReference>
<proteinExistence type="predicted"/>
<accession>A0A398CEN9</accession>
<comment type="caution">
    <text evidence="2">The sequence shown here is derived from an EMBL/GenBank/DDBJ whole genome shotgun (WGS) entry which is preliminary data.</text>
</comment>
<dbReference type="InterPro" id="IPR008769">
    <property type="entry name" value="PhaF_PhaI"/>
</dbReference>
<dbReference type="NCBIfam" id="TIGR01837">
    <property type="entry name" value="PHA_granule_1"/>
    <property type="match status" value="1"/>
</dbReference>
<evidence type="ECO:0000256" key="1">
    <source>
        <dbReference type="SAM" id="MobiDB-lite"/>
    </source>
</evidence>
<dbReference type="Proteomes" id="UP000266302">
    <property type="component" value="Unassembled WGS sequence"/>
</dbReference>
<dbReference type="OrthoDB" id="5801582at2"/>
<dbReference type="Pfam" id="PF05597">
    <property type="entry name" value="Phasin"/>
    <property type="match status" value="1"/>
</dbReference>
<dbReference type="AlphaFoldDB" id="A0A398CEN9"/>
<feature type="compositionally biased region" description="Low complexity" evidence="1">
    <location>
        <begin position="188"/>
        <end position="209"/>
    </location>
</feature>
<evidence type="ECO:0000313" key="2">
    <source>
        <dbReference type="EMBL" id="RID98640.1"/>
    </source>
</evidence>
<feature type="compositionally biased region" description="Low complexity" evidence="1">
    <location>
        <begin position="138"/>
        <end position="167"/>
    </location>
</feature>
<dbReference type="EMBL" id="QXJC01000003">
    <property type="protein sequence ID" value="RID98640.1"/>
    <property type="molecule type" value="Genomic_DNA"/>
</dbReference>
<keyword evidence="3" id="KW-1185">Reference proteome</keyword>
<feature type="region of interest" description="Disordered" evidence="1">
    <location>
        <begin position="133"/>
        <end position="209"/>
    </location>
</feature>
<reference evidence="2 3" key="1">
    <citation type="submission" date="2018-09" db="EMBL/GenBank/DDBJ databases">
        <title>Draft genome of Simplicispira sp. NY-02.</title>
        <authorList>
            <person name="Im W.T."/>
        </authorList>
    </citation>
    <scope>NUCLEOTIDE SEQUENCE [LARGE SCALE GENOMIC DNA]</scope>
    <source>
        <strain evidence="2 3">NY-02</strain>
    </source>
</reference>
<gene>
    <name evidence="2" type="ORF">D3F03_10560</name>
</gene>
<name>A0A398CEN9_9BURK</name>